<evidence type="ECO:0000313" key="3">
    <source>
        <dbReference type="EMBL" id="MFD2233249.1"/>
    </source>
</evidence>
<gene>
    <name evidence="3" type="ORF">ACFSNB_05475</name>
</gene>
<feature type="compositionally biased region" description="Low complexity" evidence="1">
    <location>
        <begin position="123"/>
        <end position="135"/>
    </location>
</feature>
<feature type="transmembrane region" description="Helical" evidence="2">
    <location>
        <begin position="58"/>
        <end position="74"/>
    </location>
</feature>
<keyword evidence="2" id="KW-1133">Transmembrane helix</keyword>
<name>A0ABW5C7K2_9PROT</name>
<organism evidence="3 4">
    <name type="scientific">Phaeospirillum tilakii</name>
    <dbReference type="NCBI Taxonomy" id="741673"/>
    <lineage>
        <taxon>Bacteria</taxon>
        <taxon>Pseudomonadati</taxon>
        <taxon>Pseudomonadota</taxon>
        <taxon>Alphaproteobacteria</taxon>
        <taxon>Rhodospirillales</taxon>
        <taxon>Rhodospirillaceae</taxon>
        <taxon>Phaeospirillum</taxon>
    </lineage>
</organism>
<evidence type="ECO:0000256" key="2">
    <source>
        <dbReference type="SAM" id="Phobius"/>
    </source>
</evidence>
<sequence>MSNPSPDSLLPAADGGNAVLLTYPELFLVGAAVLVMSIFLWAIVSISRNKRDLDPYHLTRMVSVVLIVGSVLMLEGMGYSQVQLAPLLGLLAIIAGHMLSPRTLPCPSKHDSDDAPPPPSPSPSSSSSSSSSSSPKGNPTADGR</sequence>
<evidence type="ECO:0000313" key="4">
    <source>
        <dbReference type="Proteomes" id="UP001597296"/>
    </source>
</evidence>
<dbReference type="RefSeq" id="WP_377315029.1">
    <property type="nucleotide sequence ID" value="NZ_JBHUIY010000007.1"/>
</dbReference>
<comment type="caution">
    <text evidence="3">The sequence shown here is derived from an EMBL/GenBank/DDBJ whole genome shotgun (WGS) entry which is preliminary data.</text>
</comment>
<keyword evidence="4" id="KW-1185">Reference proteome</keyword>
<dbReference type="Proteomes" id="UP001597296">
    <property type="component" value="Unassembled WGS sequence"/>
</dbReference>
<dbReference type="EMBL" id="JBHUIY010000007">
    <property type="protein sequence ID" value="MFD2233249.1"/>
    <property type="molecule type" value="Genomic_DNA"/>
</dbReference>
<evidence type="ECO:0000256" key="1">
    <source>
        <dbReference type="SAM" id="MobiDB-lite"/>
    </source>
</evidence>
<feature type="region of interest" description="Disordered" evidence="1">
    <location>
        <begin position="104"/>
        <end position="144"/>
    </location>
</feature>
<keyword evidence="2" id="KW-0472">Membrane</keyword>
<keyword evidence="2" id="KW-0812">Transmembrane</keyword>
<proteinExistence type="predicted"/>
<accession>A0ABW5C7K2</accession>
<protein>
    <submittedName>
        <fullName evidence="3">Uncharacterized protein</fullName>
    </submittedName>
</protein>
<reference evidence="4" key="1">
    <citation type="journal article" date="2019" name="Int. J. Syst. Evol. Microbiol.">
        <title>The Global Catalogue of Microorganisms (GCM) 10K type strain sequencing project: providing services to taxonomists for standard genome sequencing and annotation.</title>
        <authorList>
            <consortium name="The Broad Institute Genomics Platform"/>
            <consortium name="The Broad Institute Genome Sequencing Center for Infectious Disease"/>
            <person name="Wu L."/>
            <person name="Ma J."/>
        </authorList>
    </citation>
    <scope>NUCLEOTIDE SEQUENCE [LARGE SCALE GENOMIC DNA]</scope>
    <source>
        <strain evidence="4">KCTC 15012</strain>
    </source>
</reference>
<feature type="transmembrane region" description="Helical" evidence="2">
    <location>
        <begin position="26"/>
        <end position="46"/>
    </location>
</feature>